<dbReference type="CDD" id="cd21246">
    <property type="entry name" value="CH_SPTB-like_rpt1"/>
    <property type="match status" value="1"/>
</dbReference>
<dbReference type="SUPFAM" id="SSF46966">
    <property type="entry name" value="Spectrin repeat"/>
    <property type="match status" value="14"/>
</dbReference>
<keyword evidence="7" id="KW-0009">Actin-binding</keyword>
<dbReference type="EMBL" id="OA883235">
    <property type="protein sequence ID" value="CAD7278331.1"/>
    <property type="molecule type" value="Genomic_DNA"/>
</dbReference>
<dbReference type="EMBL" id="CAJPEX010001198">
    <property type="protein sequence ID" value="CAG0918483.1"/>
    <property type="molecule type" value="Genomic_DNA"/>
</dbReference>
<feature type="compositionally biased region" description="Basic residues" evidence="13">
    <location>
        <begin position="2176"/>
        <end position="2192"/>
    </location>
</feature>
<dbReference type="GO" id="GO:0016192">
    <property type="term" value="P:vesicle-mediated transport"/>
    <property type="evidence" value="ECO:0007669"/>
    <property type="project" value="UniProtKB-ARBA"/>
</dbReference>
<evidence type="ECO:0000256" key="2">
    <source>
        <dbReference type="ARBA" id="ARBA00004544"/>
    </source>
</evidence>
<feature type="coiled-coil region" evidence="12">
    <location>
        <begin position="1622"/>
        <end position="1656"/>
    </location>
</feature>
<dbReference type="SUPFAM" id="SSF47576">
    <property type="entry name" value="Calponin-homology domain, CH-domain"/>
    <property type="match status" value="1"/>
</dbReference>
<keyword evidence="12" id="KW-0175">Coiled coil</keyword>
<dbReference type="InterPro" id="IPR016343">
    <property type="entry name" value="Spectrin_bsu"/>
</dbReference>
<evidence type="ECO:0000256" key="3">
    <source>
        <dbReference type="ARBA" id="ARBA00006826"/>
    </source>
</evidence>
<dbReference type="OrthoDB" id="5865767at2759"/>
<organism evidence="15">
    <name type="scientific">Notodromas monacha</name>
    <dbReference type="NCBI Taxonomy" id="399045"/>
    <lineage>
        <taxon>Eukaryota</taxon>
        <taxon>Metazoa</taxon>
        <taxon>Ecdysozoa</taxon>
        <taxon>Arthropoda</taxon>
        <taxon>Crustacea</taxon>
        <taxon>Oligostraca</taxon>
        <taxon>Ostracoda</taxon>
        <taxon>Podocopa</taxon>
        <taxon>Podocopida</taxon>
        <taxon>Cypridocopina</taxon>
        <taxon>Cypridoidea</taxon>
        <taxon>Cyprididae</taxon>
        <taxon>Notodromas</taxon>
    </lineage>
</organism>
<dbReference type="PANTHER" id="PTHR11915">
    <property type="entry name" value="SPECTRIN/FILAMIN RELATED CYTOSKELETAL PROTEIN"/>
    <property type="match status" value="1"/>
</dbReference>
<dbReference type="PIRSF" id="PIRSF002297">
    <property type="entry name" value="Spectrin_beta_subunit"/>
    <property type="match status" value="1"/>
</dbReference>
<feature type="coiled-coil region" evidence="12">
    <location>
        <begin position="981"/>
        <end position="1008"/>
    </location>
</feature>
<dbReference type="CDD" id="cd00176">
    <property type="entry name" value="SPEC"/>
    <property type="match status" value="8"/>
</dbReference>
<evidence type="ECO:0000256" key="12">
    <source>
        <dbReference type="SAM" id="Coils"/>
    </source>
</evidence>
<keyword evidence="6" id="KW-0677">Repeat</keyword>
<evidence type="ECO:0000259" key="14">
    <source>
        <dbReference type="PROSITE" id="PS50021"/>
    </source>
</evidence>
<feature type="compositionally biased region" description="Basic and acidic residues" evidence="13">
    <location>
        <begin position="2165"/>
        <end position="2175"/>
    </location>
</feature>
<dbReference type="Proteomes" id="UP000678499">
    <property type="component" value="Unassembled WGS sequence"/>
</dbReference>
<accession>A0A7R9BNK7</accession>
<feature type="region of interest" description="Disordered" evidence="13">
    <location>
        <begin position="2084"/>
        <end position="2209"/>
    </location>
</feature>
<dbReference type="GO" id="GO:0003779">
    <property type="term" value="F:actin binding"/>
    <property type="evidence" value="ECO:0007669"/>
    <property type="project" value="UniProtKB-KW"/>
</dbReference>
<evidence type="ECO:0000256" key="9">
    <source>
        <dbReference type="ARBA" id="ARBA00054264"/>
    </source>
</evidence>
<evidence type="ECO:0000256" key="8">
    <source>
        <dbReference type="ARBA" id="ARBA00023212"/>
    </source>
</evidence>
<dbReference type="FunFam" id="1.20.58.60:FF:000059">
    <property type="entry name" value="Spectrin beta chain"/>
    <property type="match status" value="1"/>
</dbReference>
<evidence type="ECO:0000313" key="16">
    <source>
        <dbReference type="Proteomes" id="UP000678499"/>
    </source>
</evidence>
<dbReference type="FunFam" id="1.20.58.60:FF:000072">
    <property type="entry name" value="Spectrin beta chain"/>
    <property type="match status" value="1"/>
</dbReference>
<evidence type="ECO:0000313" key="15">
    <source>
        <dbReference type="EMBL" id="CAD7278331.1"/>
    </source>
</evidence>
<dbReference type="FunFam" id="1.10.418.10:FF:000004">
    <property type="entry name" value="Spectrin beta chain"/>
    <property type="match status" value="1"/>
</dbReference>
<keyword evidence="5" id="KW-0963">Cytoplasm</keyword>
<evidence type="ECO:0000256" key="5">
    <source>
        <dbReference type="ARBA" id="ARBA00022490"/>
    </source>
</evidence>
<evidence type="ECO:0000256" key="7">
    <source>
        <dbReference type="ARBA" id="ARBA00023203"/>
    </source>
</evidence>
<dbReference type="FunFam" id="1.20.58.60:FF:000106">
    <property type="entry name" value="Spectrin beta chain"/>
    <property type="match status" value="1"/>
</dbReference>
<feature type="compositionally biased region" description="Basic and acidic residues" evidence="13">
    <location>
        <begin position="2084"/>
        <end position="2107"/>
    </location>
</feature>
<dbReference type="PROSITE" id="PS00019">
    <property type="entry name" value="ACTININ_1"/>
    <property type="match status" value="1"/>
</dbReference>
<evidence type="ECO:0000256" key="10">
    <source>
        <dbReference type="ARBA" id="ARBA00070730"/>
    </source>
</evidence>
<dbReference type="InterPro" id="IPR018159">
    <property type="entry name" value="Spectrin/alpha-actinin"/>
</dbReference>
<keyword evidence="8" id="KW-0206">Cytoskeleton</keyword>
<dbReference type="GO" id="GO:0008091">
    <property type="term" value="C:spectrin"/>
    <property type="evidence" value="ECO:0007669"/>
    <property type="project" value="InterPro"/>
</dbReference>
<dbReference type="FunFam" id="1.20.58.60:FF:000049">
    <property type="entry name" value="Spectrin beta chain"/>
    <property type="match status" value="1"/>
</dbReference>
<dbReference type="InterPro" id="IPR002017">
    <property type="entry name" value="Spectrin_repeat"/>
</dbReference>
<sequence length="2223" mass="257867">MTTDIGVISWENQDDFEYDGGNSSSRLFERSRIRALADERESVQKKTFTKWVNSHLLRMNSRIADLYVDLRDGKQLMMLLEVLSGECLPRPTKGKMRIHCLENVEKALQFLKDQRVHLENMGPHDIVDGSSRLTLGLIWTIILRFQIQDIIVEEIDNKETKSAKDALLLWCQMKTAGYQNVSVRNFTTSWRDGLAFNALIHKHRPDLIAFDKLSKTHAIHNLNSAFNVAEDKLGLTKLLDAEDVFVECPDEKSIITYVVTYYHYFSKMKEESVKGRRIAKIVGMAMDTEQQMMEYERLTSDLLAWIQSTINALGDRNFANSLQGVQQQLTEFSTYRNLEKPPKFEEKGNLEVMLFTLQSQMRANNLKPYLPKEGRMISDINRAWDRLEKAEHERELALRDELIRQEKLVQLAARFDKKSGMRETWLSENQRLVSQDNFGFDLPAVEAAAKKHEAIETDIFAYEERVQAVVAVAQDLEAENYYDINRITARKDNVLRLWKFLLELLRARRMRLELSMQLQQNFQEMLYILDSMEEIKGRLLNEDYGKHLMGVEDLLQKHALVEADINVLGDRVKMVVQQSQRFLDEETTEGYKPCNPELLEDRLQKLQRAYEELVRLAVDRRAHLEDSRQLWQFYWDMAEEESFIREKEHILATGDIGHDLMTIHLLLSKHKMLEDELNTHEYQLAAVIQSGEELMQHNHFGSDKIEAQIREIQGLWNNLKDSAAFRRRKLTEAVDYHQFFTDADDVDTWMLDILRLVSSEDVGRDEGNVQLLLRKHKDVTDELKSYQTTIDSLGLQAKQLGEDYRDAAEVIDRLQSIERRYSELMELSQLRKQRLLDALSLYKLLSEADGVEQWIGEKEKMLDTMVPARDMEDVEILLHRYEGFDGEMNANASRMNVVNQLARQLLDVEHPNSDEISQRQESLNKRWADLREKAEVKREELNANHWLQTFHIECRESLAWIEDKKKILHSTEELGTDLTGIMTLQRRLMGLERDLAAIQAKIDSLESDSARISELFPEEKDRIQTGLDSIRGSWGELTQLLKEKDAKLEEAGDLHRFLRDLDHFGAWLTKTQKEIASEDTPSSLHEAEKLLQQHAAIQDEIENYADDYDRTMAYGEKITQEASPEQQQDAQWMFLRERLRALRHGWEELQQMWDNRQALLTQSLNLEMFLTNAKQAEVLLSQQEHVLAKEELPSNLEKAESLIKMHEAFLTTMEANDEKINTVIQFAHRLCDEGHFASDKIGKKADSIAERRNANREKALGLMERLRDLLQQHQFLQDCEELDEWIVEKTIVAQDESYRSAKTIHSKWTRHQAFEAEIASNKDRLLRVQEAGEQLVRDKPELAERILPRIAEVAQRFEELEDTTKEKGERLFDANRQALYEQTCDDIDGWMTDLEKQIETDTGSDLVSVNILMQKQQMIESQMAIKAKQVDELETQKMHLERLVAPDKAEEYEAKKAMVEERFQRLQGPLSHRKTELEKKKEAFQFRRDVADEKMWIAEKMPLATSSNFGDSLFNVLMLQKKNQSLKTEIDNHEPRILLICDNGGKLINSGHECADEFALLIEELMSDWQELQDAVDQRKRNLINSERGQQYFFDAAEAESWMSERELYMMVEDRGKDEASAQNLMKKHESLENDIEDYAENVLQLGKTAQQLINENHDESENIQVRQVQIDKLYAGLKDLANERLARLMEALQLYTLHRDVDDLEQWIAEREVVAGSHELGQDYEHVSMLRDRFASFAEETEDTGKERINGVNKIADELIGAGHSDAAVIAEWKDSLNEAWADLRELIETRKQYLAASWELHKFFHDCKDTLGRIIEKQNSMSDELGRDAGSVSALHRKHLNYTQDLSTLQAQVQQLQEDSANLRAGYAGEKAMEITNREAEVVNGWRSLQTMCEARKLKLLDTGDLFKFFNLVRALMLWMDDMIRQMNTSEKPRDVSGVELLMNNHQSLKAEVDAREDNFTACISLGKELLSRSHYASEEIKERLVVLTNQRNVMLHRWEERWEHLQLILEVYQFARDAAVAEAWLIGQEPYLLSQELGHTLDEVENLLKKHEAFEKSAAAQEERFAALQRLTTFEIKEMAARQKEEQEMEERRIQEEMMRREVPPPEPEPILEESVDGAMAVAPQSAKKEQREAAGRPKKVIASPTSPPSVPTTTRAIAAPPKKDAKRDKKDRSRSKSPFRSFRWKKSKPAQTTGGSASDDEENIDAVRGTINKKVTLST</sequence>
<feature type="domain" description="Calponin-homology (CH)" evidence="14">
    <location>
        <begin position="42"/>
        <end position="146"/>
    </location>
</feature>
<comment type="function">
    <text evidence="9">Probably plays an important role in neuronal membrane skeleton.</text>
</comment>
<dbReference type="InterPro" id="IPR001715">
    <property type="entry name" value="CH_dom"/>
</dbReference>
<evidence type="ECO:0000256" key="13">
    <source>
        <dbReference type="SAM" id="MobiDB-lite"/>
    </source>
</evidence>
<dbReference type="Gene3D" id="1.20.58.60">
    <property type="match status" value="11"/>
</dbReference>
<feature type="coiled-coil region" evidence="12">
    <location>
        <begin position="1841"/>
        <end position="1868"/>
    </location>
</feature>
<name>A0A7R9BNK7_9CRUS</name>
<evidence type="ECO:0000256" key="1">
    <source>
        <dbReference type="ARBA" id="ARBA00004245"/>
    </source>
</evidence>
<proteinExistence type="inferred from homology"/>
<dbReference type="FunFam" id="1.20.58.60:FF:000172">
    <property type="entry name" value="Spectrin beta chain"/>
    <property type="match status" value="1"/>
</dbReference>
<feature type="domain" description="Calponin-homology (CH)" evidence="14">
    <location>
        <begin position="161"/>
        <end position="266"/>
    </location>
</feature>
<dbReference type="CDD" id="cd21248">
    <property type="entry name" value="CH_SPTB_like_rpt2"/>
    <property type="match status" value="1"/>
</dbReference>
<protein>
    <recommendedName>
        <fullName evidence="10">Spectrin beta chain, non-erythrocytic 2</fullName>
    </recommendedName>
    <alternativeName>
        <fullName evidence="11">Beta-III spectrin</fullName>
    </alternativeName>
</protein>
<dbReference type="InterPro" id="IPR036872">
    <property type="entry name" value="CH_dom_sf"/>
</dbReference>
<dbReference type="SMART" id="SM00033">
    <property type="entry name" value="CH"/>
    <property type="match status" value="2"/>
</dbReference>
<dbReference type="FunFam" id="1.20.58.60:FF:000019">
    <property type="entry name" value="Spectrin beta chain"/>
    <property type="match status" value="1"/>
</dbReference>
<dbReference type="SMART" id="SM00150">
    <property type="entry name" value="SPEC"/>
    <property type="match status" value="17"/>
</dbReference>
<dbReference type="PROSITE" id="PS00020">
    <property type="entry name" value="ACTININ_2"/>
    <property type="match status" value="1"/>
</dbReference>
<keyword evidence="16" id="KW-1185">Reference proteome</keyword>
<dbReference type="FunFam" id="1.20.58.60:FF:000033">
    <property type="entry name" value="Spectrin beta chain"/>
    <property type="match status" value="1"/>
</dbReference>
<feature type="compositionally biased region" description="Low complexity" evidence="13">
    <location>
        <begin position="2155"/>
        <end position="2164"/>
    </location>
</feature>
<dbReference type="Gene3D" id="1.10.418.10">
    <property type="entry name" value="Calponin-like domain"/>
    <property type="match status" value="2"/>
</dbReference>
<comment type="subcellular location">
    <subcellularLocation>
        <location evidence="2">Cytoplasm</location>
        <location evidence="2">Cell cortex</location>
    </subcellularLocation>
    <subcellularLocation>
        <location evidence="1">Cytoplasm</location>
        <location evidence="1">Cytoskeleton</location>
    </subcellularLocation>
</comment>
<comment type="similarity">
    <text evidence="3">Belongs to the spectrin family.</text>
</comment>
<evidence type="ECO:0000256" key="4">
    <source>
        <dbReference type="ARBA" id="ARBA00022467"/>
    </source>
</evidence>
<keyword evidence="4" id="KW-0117">Actin capping</keyword>
<dbReference type="FunFam" id="1.10.418.10:FF:000003">
    <property type="entry name" value="Spectrin beta chain"/>
    <property type="match status" value="1"/>
</dbReference>
<dbReference type="FunFam" id="1.20.58.60:FF:000011">
    <property type="entry name" value="Spectrin beta chain"/>
    <property type="match status" value="1"/>
</dbReference>
<dbReference type="FunFam" id="1.20.58.60:FF:000018">
    <property type="entry name" value="Spectrin beta chain"/>
    <property type="match status" value="1"/>
</dbReference>
<dbReference type="Pfam" id="PF00435">
    <property type="entry name" value="Spectrin"/>
    <property type="match status" value="17"/>
</dbReference>
<dbReference type="Pfam" id="PF00307">
    <property type="entry name" value="CH"/>
    <property type="match status" value="2"/>
</dbReference>
<gene>
    <name evidence="15" type="ORF">NMOB1V02_LOCUS6039</name>
</gene>
<dbReference type="GO" id="GO:0005200">
    <property type="term" value="F:structural constituent of cytoskeleton"/>
    <property type="evidence" value="ECO:0007669"/>
    <property type="project" value="InterPro"/>
</dbReference>
<dbReference type="GO" id="GO:0051693">
    <property type="term" value="P:actin filament capping"/>
    <property type="evidence" value="ECO:0007669"/>
    <property type="project" value="UniProtKB-KW"/>
</dbReference>
<reference evidence="15" key="1">
    <citation type="submission" date="2020-11" db="EMBL/GenBank/DDBJ databases">
        <authorList>
            <person name="Tran Van P."/>
        </authorList>
    </citation>
    <scope>NUCLEOTIDE SEQUENCE</scope>
</reference>
<evidence type="ECO:0000256" key="6">
    <source>
        <dbReference type="ARBA" id="ARBA00022737"/>
    </source>
</evidence>
<feature type="compositionally biased region" description="Basic and acidic residues" evidence="13">
    <location>
        <begin position="2130"/>
        <end position="2139"/>
    </location>
</feature>
<dbReference type="PROSITE" id="PS50021">
    <property type="entry name" value="CH"/>
    <property type="match status" value="2"/>
</dbReference>
<evidence type="ECO:0000256" key="11">
    <source>
        <dbReference type="ARBA" id="ARBA00077032"/>
    </source>
</evidence>
<feature type="non-terminal residue" evidence="15">
    <location>
        <position position="2223"/>
    </location>
</feature>
<dbReference type="InterPro" id="IPR001589">
    <property type="entry name" value="Actinin_actin-bd_CS"/>
</dbReference>
<dbReference type="GO" id="GO:0016020">
    <property type="term" value="C:membrane"/>
    <property type="evidence" value="ECO:0007669"/>
    <property type="project" value="UniProtKB-ARBA"/>
</dbReference>